<proteinExistence type="predicted"/>
<gene>
    <name evidence="1" type="ordered locus">Spith_1071</name>
</gene>
<dbReference type="Proteomes" id="UP000007254">
    <property type="component" value="Chromosome"/>
</dbReference>
<protein>
    <submittedName>
        <fullName evidence="1">Uncharacterized protein</fullName>
    </submittedName>
</protein>
<dbReference type="RefSeq" id="WP_014624696.1">
    <property type="nucleotide sequence ID" value="NC_017583.1"/>
</dbReference>
<sequence length="547" mass="63269">MKSRSLLLFLLWGGLCGSLFSEEEPLFSKVAKIYARTAVDLYDEGHLESALQIALRGLDFSQDLPDLWFVKAAVLFDRAGRGWEVRDALVKALSAPLAPVYVEPQRIETLYFNVLWMQKEYHLLARLLRDEVASRERVPSEWYRLLLMAMKRTDDPDLEAWFTRALHLYPSEEWFIIGSALLGVGSPSRMVFSEGGDIAHLESLVRLFFEEERVELLRPLVTRWRRNGEASSLLSAFELARQRPRDPLLWQGFLHEGGYRQRELLLSCTRGASLTEEERVSLRAFIEGSPWYFWDTNMDGMPEYSIQMERGSPVRLSYDENQDGAPELEVVYLNGNPSFLAVYPVRERFFSVEFAPYPYISRCSWNTDTGKYILSLSSLSQELPIRGIPHGGADWYLADWGGSRPSFSFSLDELWRHAVSFEEIRISDELPWRKFTLEGRKILKQELRLYGEEGWDVRIWYRGGVPFKGERDPDGDGIFEIEDLFDAEGNLVESTVSEENLGYRYEEAEYRWFMENGGPTPTLRTPSLLGDSFDFISMCEELYDHGK</sequence>
<evidence type="ECO:0000313" key="1">
    <source>
        <dbReference type="EMBL" id="AEJ61343.1"/>
    </source>
</evidence>
<name>G0GDJ6_WINT7</name>
<dbReference type="EMBL" id="CP002903">
    <property type="protein sequence ID" value="AEJ61343.1"/>
    <property type="molecule type" value="Genomic_DNA"/>
</dbReference>
<accession>G0GDJ6</accession>
<evidence type="ECO:0000313" key="2">
    <source>
        <dbReference type="Proteomes" id="UP000007254"/>
    </source>
</evidence>
<dbReference type="KEGG" id="stq:Spith_1071"/>
<reference evidence="1 2" key="1">
    <citation type="submission" date="2011-06" db="EMBL/GenBank/DDBJ databases">
        <title>The complete genome of Spirochaeta thermophila DSM 6578.</title>
        <authorList>
            <consortium name="US DOE Joint Genome Institute (JGI-PGF)"/>
            <person name="Lucas S."/>
            <person name="Lapidus A."/>
            <person name="Bruce D."/>
            <person name="Goodwin L."/>
            <person name="Pitluck S."/>
            <person name="Peters L."/>
            <person name="Kyrpides N."/>
            <person name="Mavromatis K."/>
            <person name="Ivanova N."/>
            <person name="Mikailova N."/>
            <person name="Pagani I."/>
            <person name="Chertkov O."/>
            <person name="Detter J.C."/>
            <person name="Tapia R."/>
            <person name="Han C."/>
            <person name="Land M."/>
            <person name="Hauser L."/>
            <person name="Markowitz V."/>
            <person name="Cheng J.-F."/>
            <person name="Hugenholtz P."/>
            <person name="Woyke T."/>
            <person name="Wu D."/>
            <person name="Spring S."/>
            <person name="Merkhoffer B."/>
            <person name="Schneider S."/>
            <person name="Klenk H.-P."/>
            <person name="Eisen J.A."/>
        </authorList>
    </citation>
    <scope>NUCLEOTIDE SEQUENCE [LARGE SCALE GENOMIC DNA]</scope>
    <source>
        <strain evidence="2">ATCC 700085 / DSM 6578 / Z-1203</strain>
    </source>
</reference>
<keyword evidence="2" id="KW-1185">Reference proteome</keyword>
<dbReference type="HOGENOM" id="CLU_036898_0_0_12"/>
<dbReference type="STRING" id="869211.Spith_1071"/>
<organism evidence="1 2">
    <name type="scientific">Winmispira thermophila (strain ATCC 700085 / DSM 6578 / Z-1203)</name>
    <name type="common">Spirochaeta thermophila</name>
    <dbReference type="NCBI Taxonomy" id="869211"/>
    <lineage>
        <taxon>Bacteria</taxon>
        <taxon>Pseudomonadati</taxon>
        <taxon>Spirochaetota</taxon>
        <taxon>Spirochaetia</taxon>
        <taxon>Winmispirales</taxon>
        <taxon>Winmispiraceae</taxon>
        <taxon>Winmispira</taxon>
    </lineage>
</organism>
<dbReference type="AlphaFoldDB" id="G0GDJ6"/>